<feature type="transmembrane region" description="Helical" evidence="1">
    <location>
        <begin position="128"/>
        <end position="153"/>
    </location>
</feature>
<keyword evidence="3" id="KW-1185">Reference proteome</keyword>
<protein>
    <submittedName>
        <fullName evidence="2">Uncharacterized protein</fullName>
    </submittedName>
</protein>
<dbReference type="Proteomes" id="UP000555756">
    <property type="component" value="Unassembled WGS sequence"/>
</dbReference>
<evidence type="ECO:0000313" key="2">
    <source>
        <dbReference type="EMBL" id="MBB2191133.1"/>
    </source>
</evidence>
<feature type="transmembrane region" description="Helical" evidence="1">
    <location>
        <begin position="335"/>
        <end position="356"/>
    </location>
</feature>
<keyword evidence="1" id="KW-0472">Membrane</keyword>
<feature type="transmembrane region" description="Helical" evidence="1">
    <location>
        <begin position="368"/>
        <end position="391"/>
    </location>
</feature>
<reference evidence="2 3" key="1">
    <citation type="submission" date="2020-04" db="EMBL/GenBank/DDBJ databases">
        <title>Description of novel Gluconacetobacter.</title>
        <authorList>
            <person name="Sombolestani A."/>
        </authorList>
    </citation>
    <scope>NUCLEOTIDE SEQUENCE [LARGE SCALE GENOMIC DNA]</scope>
    <source>
        <strain evidence="2 3">LMG 21311</strain>
    </source>
</reference>
<proteinExistence type="predicted"/>
<sequence>MTESLRMPRMGMARTHHVANWRTGFALVSFGALFSLILSGYSAGEENNFYQLPILGGLYHEPQFSNDPFIQSLRFYASGFWQLLSGRMDGPEIYVLLFVFQLLSRMILFAGMLSWASLLGIESDRERLAFIALVALSSTLNGFSNAGVGGLLITSFTHSEVANGTTLLALAWAARGRVTTAFAMNGVTFFLNAFVAVWTAVPLGLIILAQWWQGRWTWRGLLVRALAGLAIFAILAEPVVRDVEADPYTKVAPGFDYVAFLESFFPYHFLIWSDPLREIGLLAVVFCCGMLAVQMLRAPDAFLAPALGGAAVVWVAGVVLPYITHARVLLDLHLLRSGSTIHLLAAIAIAALATRWCFSRNGSDRSVWAPSLIMLSCTFSIAMPLALLLLLSRRLWPATTARWCNAAPWLAYAGPALLLMVALFNGARIYHAAKWSRTVAEWRGDWQALGSWARTHTPVQSVFLVPAGTTRGTVLFAPNDGVQNALAEGGSVFAYFSHRQAWVFSPYGAAVMWAPAYYATWRTRLTEVKALKTLPERLRYAAGQGIGYVVDGCAQPDPHPASAARFGRLCVFAVPRNAAG</sequence>
<organism evidence="2 3">
    <name type="scientific">Gluconacetobacter azotocaptans</name>
    <dbReference type="NCBI Taxonomy" id="142834"/>
    <lineage>
        <taxon>Bacteria</taxon>
        <taxon>Pseudomonadati</taxon>
        <taxon>Pseudomonadota</taxon>
        <taxon>Alphaproteobacteria</taxon>
        <taxon>Acetobacterales</taxon>
        <taxon>Acetobacteraceae</taxon>
        <taxon>Gluconacetobacter</taxon>
    </lineage>
</organism>
<gene>
    <name evidence="2" type="ORF">HLH34_14370</name>
</gene>
<feature type="transmembrane region" description="Helical" evidence="1">
    <location>
        <begin position="221"/>
        <end position="240"/>
    </location>
</feature>
<dbReference type="RefSeq" id="WP_183120265.1">
    <property type="nucleotide sequence ID" value="NZ_JABEQF010000012.1"/>
</dbReference>
<dbReference type="EMBL" id="JABEQF010000012">
    <property type="protein sequence ID" value="MBB2191133.1"/>
    <property type="molecule type" value="Genomic_DNA"/>
</dbReference>
<dbReference type="AlphaFoldDB" id="A0A7W4JUG4"/>
<accession>A0A7W4JUG4</accession>
<evidence type="ECO:0000256" key="1">
    <source>
        <dbReference type="SAM" id="Phobius"/>
    </source>
</evidence>
<feature type="transmembrane region" description="Helical" evidence="1">
    <location>
        <begin position="189"/>
        <end position="209"/>
    </location>
</feature>
<feature type="transmembrane region" description="Helical" evidence="1">
    <location>
        <begin position="252"/>
        <end position="272"/>
    </location>
</feature>
<name>A0A7W4JUG4_9PROT</name>
<feature type="transmembrane region" description="Helical" evidence="1">
    <location>
        <begin position="279"/>
        <end position="296"/>
    </location>
</feature>
<evidence type="ECO:0000313" key="3">
    <source>
        <dbReference type="Proteomes" id="UP000555756"/>
    </source>
</evidence>
<keyword evidence="1" id="KW-1133">Transmembrane helix</keyword>
<feature type="transmembrane region" description="Helical" evidence="1">
    <location>
        <begin position="403"/>
        <end position="424"/>
    </location>
</feature>
<comment type="caution">
    <text evidence="2">The sequence shown here is derived from an EMBL/GenBank/DDBJ whole genome shotgun (WGS) entry which is preliminary data.</text>
</comment>
<feature type="transmembrane region" description="Helical" evidence="1">
    <location>
        <begin position="302"/>
        <end position="323"/>
    </location>
</feature>
<keyword evidence="1" id="KW-0812">Transmembrane</keyword>
<feature type="transmembrane region" description="Helical" evidence="1">
    <location>
        <begin position="93"/>
        <end position="116"/>
    </location>
</feature>